<proteinExistence type="predicted"/>
<dbReference type="Proteomes" id="UP000538666">
    <property type="component" value="Unassembled WGS sequence"/>
</dbReference>
<protein>
    <submittedName>
        <fullName evidence="1">Uncharacterized protein</fullName>
    </submittedName>
</protein>
<sequence>MPILRYHAADFGGGNSLLVGTHDLDVSWEQINWAAQTVGKAEHHVGMHGLFSLFEAAYRTTIVWANLMESASGRLIKSPAYEALDPSEKGSISYYLGLIFAKLFAFRRLDTPWLLHFDVYREEHEAVLEGNEKPDLIGLNAAGNWIVYEAKGRTGGFLTSVLDDAKGQAQEITTIGGIEPVLRVGSLVYFRSDGLHLSVVDPPSDKSRRRRDVKLSERDFLAQYYATFDAAVDVRQNARREERNGEEYRILELNDLDVAIGVPVAARLERRVTPPRQIDDASFIGPDGIEIALGGAWSQVNMRRDPRVRTR</sequence>
<dbReference type="EMBL" id="JACHEK010000012">
    <property type="protein sequence ID" value="MBB6146973.1"/>
    <property type="molecule type" value="Genomic_DNA"/>
</dbReference>
<name>A0A841JZQ9_9BACT</name>
<dbReference type="AlphaFoldDB" id="A0A841JZQ9"/>
<evidence type="ECO:0000313" key="1">
    <source>
        <dbReference type="EMBL" id="MBB6146973.1"/>
    </source>
</evidence>
<evidence type="ECO:0000313" key="2">
    <source>
        <dbReference type="Proteomes" id="UP000538666"/>
    </source>
</evidence>
<accession>A0A841JZQ9</accession>
<gene>
    <name evidence="1" type="ORF">HNQ77_004958</name>
</gene>
<organism evidence="1 2">
    <name type="scientific">Silvibacterium bohemicum</name>
    <dbReference type="NCBI Taxonomy" id="1577686"/>
    <lineage>
        <taxon>Bacteria</taxon>
        <taxon>Pseudomonadati</taxon>
        <taxon>Acidobacteriota</taxon>
        <taxon>Terriglobia</taxon>
        <taxon>Terriglobales</taxon>
        <taxon>Acidobacteriaceae</taxon>
        <taxon>Silvibacterium</taxon>
    </lineage>
</organism>
<dbReference type="OrthoDB" id="2969555at2"/>
<keyword evidence="2" id="KW-1185">Reference proteome</keyword>
<dbReference type="RefSeq" id="WP_050060062.1">
    <property type="nucleotide sequence ID" value="NZ_JACHEK010000012.1"/>
</dbReference>
<comment type="caution">
    <text evidence="1">The sequence shown here is derived from an EMBL/GenBank/DDBJ whole genome shotgun (WGS) entry which is preliminary data.</text>
</comment>
<reference evidence="1 2" key="1">
    <citation type="submission" date="2020-08" db="EMBL/GenBank/DDBJ databases">
        <title>Genomic Encyclopedia of Type Strains, Phase IV (KMG-IV): sequencing the most valuable type-strain genomes for metagenomic binning, comparative biology and taxonomic classification.</title>
        <authorList>
            <person name="Goeker M."/>
        </authorList>
    </citation>
    <scope>NUCLEOTIDE SEQUENCE [LARGE SCALE GENOMIC DNA]</scope>
    <source>
        <strain evidence="1 2">DSM 103733</strain>
    </source>
</reference>